<dbReference type="PANTHER" id="PTHR43343">
    <property type="entry name" value="PEPTIDASE S12"/>
    <property type="match status" value="1"/>
</dbReference>
<sequence length="475" mass="50777" precursor="true">MRNRLLHAASCLVLVTGFCGAVSAEQDSGPSETRMTPFVKLVRRTCESTVNIHTVKRQKSIDVAFSLQKGASKINGMGTGVLIDERGYILTNNHVIQDVESIEVTRINGEKYIGTVFQTDAKNDLAIIRIHARGPLPVMPIGTSSDLMLGEDVIAIGNAYGYEHSVTRGIVSALGRNVEAGDDQAYENLIQTDAAINPGNSGGPLINSEGEVIGINVAIRAGATKIGFAIPIDAARTIAARMMSAEKTANLYHGAILKDHKDGATRRVLVQSTRPGSPAAAAGLQSGDVVLRIGSMNITDGVDFERAFLDHKASETLPVVVNRGGKEESLNMQLVAVTPDYGTTRHTMTASLAPQPAATQVNNAVRSDRTWEAVGLRLSALIKGDSRLEGLPYTGGMMVTDVRKESPASQSGIRKGDILVGLSSYETVKENDVNYVLTHADTRGGAPVKFYIVRERDTLYGFFSPAKTDRTASAK</sequence>
<dbReference type="Proteomes" id="UP000315700">
    <property type="component" value="Chromosome"/>
</dbReference>
<dbReference type="PRINTS" id="PR00834">
    <property type="entry name" value="PROTEASES2C"/>
</dbReference>
<dbReference type="AlphaFoldDB" id="A0A517SKK0"/>
<dbReference type="InParanoid" id="A0A517SKK0"/>
<reference evidence="5 6" key="1">
    <citation type="submission" date="2019-02" db="EMBL/GenBank/DDBJ databases">
        <title>Deep-cultivation of Planctomycetes and their phenomic and genomic characterization uncovers novel biology.</title>
        <authorList>
            <person name="Wiegand S."/>
            <person name="Jogler M."/>
            <person name="Boedeker C."/>
            <person name="Pinto D."/>
            <person name="Vollmers J."/>
            <person name="Rivas-Marin E."/>
            <person name="Kohn T."/>
            <person name="Peeters S.H."/>
            <person name="Heuer A."/>
            <person name="Rast P."/>
            <person name="Oberbeckmann S."/>
            <person name="Bunk B."/>
            <person name="Jeske O."/>
            <person name="Meyerdierks A."/>
            <person name="Storesund J.E."/>
            <person name="Kallscheuer N."/>
            <person name="Luecker S."/>
            <person name="Lage O.M."/>
            <person name="Pohl T."/>
            <person name="Merkel B.J."/>
            <person name="Hornburger P."/>
            <person name="Mueller R.-W."/>
            <person name="Bruemmer F."/>
            <person name="Labrenz M."/>
            <person name="Spormann A.M."/>
            <person name="Op den Camp H."/>
            <person name="Overmann J."/>
            <person name="Amann R."/>
            <person name="Jetten M.S.M."/>
            <person name="Mascher T."/>
            <person name="Medema M.H."/>
            <person name="Devos D.P."/>
            <person name="Kaster A.-K."/>
            <person name="Ovreas L."/>
            <person name="Rohde M."/>
            <person name="Galperin M.Y."/>
            <person name="Jogler C."/>
        </authorList>
    </citation>
    <scope>NUCLEOTIDE SEQUENCE [LARGE SCALE GENOMIC DNA]</scope>
    <source>
        <strain evidence="5 6">Pan44</strain>
    </source>
</reference>
<evidence type="ECO:0000256" key="3">
    <source>
        <dbReference type="SAM" id="SignalP"/>
    </source>
</evidence>
<accession>A0A517SKK0</accession>
<gene>
    <name evidence="5" type="primary">hhoA_2</name>
    <name evidence="5" type="ORF">Pan44_47090</name>
</gene>
<keyword evidence="2" id="KW-0378">Hydrolase</keyword>
<dbReference type="KEGG" id="ccos:Pan44_47090"/>
<keyword evidence="1 5" id="KW-0645">Protease</keyword>
<protein>
    <submittedName>
        <fullName evidence="5">Serine protease HhoA</fullName>
    </submittedName>
</protein>
<dbReference type="PANTHER" id="PTHR43343:SF3">
    <property type="entry name" value="PROTEASE DO-LIKE 8, CHLOROPLASTIC"/>
    <property type="match status" value="1"/>
</dbReference>
<dbReference type="Gene3D" id="2.40.10.120">
    <property type="match status" value="1"/>
</dbReference>
<dbReference type="EMBL" id="CP036271">
    <property type="protein sequence ID" value="QDT56652.1"/>
    <property type="molecule type" value="Genomic_DNA"/>
</dbReference>
<dbReference type="InterPro" id="IPR001478">
    <property type="entry name" value="PDZ"/>
</dbReference>
<name>A0A517SKK0_9PLAN</name>
<dbReference type="InterPro" id="IPR001940">
    <property type="entry name" value="Peptidase_S1C"/>
</dbReference>
<evidence type="ECO:0000313" key="6">
    <source>
        <dbReference type="Proteomes" id="UP000315700"/>
    </source>
</evidence>
<keyword evidence="3" id="KW-0732">Signal</keyword>
<dbReference type="InterPro" id="IPR036034">
    <property type="entry name" value="PDZ_sf"/>
</dbReference>
<dbReference type="GO" id="GO:0004252">
    <property type="term" value="F:serine-type endopeptidase activity"/>
    <property type="evidence" value="ECO:0007669"/>
    <property type="project" value="InterPro"/>
</dbReference>
<evidence type="ECO:0000259" key="4">
    <source>
        <dbReference type="PROSITE" id="PS50106"/>
    </source>
</evidence>
<keyword evidence="6" id="KW-1185">Reference proteome</keyword>
<feature type="domain" description="PDZ" evidence="4">
    <location>
        <begin position="242"/>
        <end position="307"/>
    </location>
</feature>
<dbReference type="Pfam" id="PF13180">
    <property type="entry name" value="PDZ_2"/>
    <property type="match status" value="1"/>
</dbReference>
<dbReference type="SUPFAM" id="SSF50156">
    <property type="entry name" value="PDZ domain-like"/>
    <property type="match status" value="2"/>
</dbReference>
<dbReference type="OrthoDB" id="248175at2"/>
<dbReference type="SMART" id="SM00228">
    <property type="entry name" value="PDZ"/>
    <property type="match status" value="2"/>
</dbReference>
<organism evidence="5 6">
    <name type="scientific">Caulifigura coniformis</name>
    <dbReference type="NCBI Taxonomy" id="2527983"/>
    <lineage>
        <taxon>Bacteria</taxon>
        <taxon>Pseudomonadati</taxon>
        <taxon>Planctomycetota</taxon>
        <taxon>Planctomycetia</taxon>
        <taxon>Planctomycetales</taxon>
        <taxon>Planctomycetaceae</taxon>
        <taxon>Caulifigura</taxon>
    </lineage>
</organism>
<evidence type="ECO:0000313" key="5">
    <source>
        <dbReference type="EMBL" id="QDT56652.1"/>
    </source>
</evidence>
<dbReference type="InterPro" id="IPR009003">
    <property type="entry name" value="Peptidase_S1_PA"/>
</dbReference>
<proteinExistence type="predicted"/>
<dbReference type="Pfam" id="PF13365">
    <property type="entry name" value="Trypsin_2"/>
    <property type="match status" value="1"/>
</dbReference>
<evidence type="ECO:0000256" key="1">
    <source>
        <dbReference type="ARBA" id="ARBA00022670"/>
    </source>
</evidence>
<evidence type="ECO:0000256" key="2">
    <source>
        <dbReference type="ARBA" id="ARBA00022801"/>
    </source>
</evidence>
<feature type="chain" id="PRO_5022033837" evidence="3">
    <location>
        <begin position="25"/>
        <end position="475"/>
    </location>
</feature>
<dbReference type="GO" id="GO:0006508">
    <property type="term" value="P:proteolysis"/>
    <property type="evidence" value="ECO:0007669"/>
    <property type="project" value="UniProtKB-KW"/>
</dbReference>
<feature type="domain" description="PDZ" evidence="4">
    <location>
        <begin position="378"/>
        <end position="429"/>
    </location>
</feature>
<dbReference type="InterPro" id="IPR051201">
    <property type="entry name" value="Chloro_Bact_Ser_Proteases"/>
</dbReference>
<dbReference type="SUPFAM" id="SSF50494">
    <property type="entry name" value="Trypsin-like serine proteases"/>
    <property type="match status" value="1"/>
</dbReference>
<dbReference type="PROSITE" id="PS50106">
    <property type="entry name" value="PDZ"/>
    <property type="match status" value="2"/>
</dbReference>
<feature type="signal peptide" evidence="3">
    <location>
        <begin position="1"/>
        <end position="24"/>
    </location>
</feature>
<dbReference type="Gene3D" id="2.30.42.10">
    <property type="match status" value="2"/>
</dbReference>